<evidence type="ECO:0000313" key="4">
    <source>
        <dbReference type="EMBL" id="EQC32040.1"/>
    </source>
</evidence>
<dbReference type="Gene3D" id="3.40.50.300">
    <property type="entry name" value="P-loop containing nucleotide triphosphate hydrolases"/>
    <property type="match status" value="1"/>
</dbReference>
<name>T0QEP5_SAPDV</name>
<reference evidence="4 5" key="1">
    <citation type="submission" date="2012-04" db="EMBL/GenBank/DDBJ databases">
        <title>The Genome Sequence of Saprolegnia declina VS20.</title>
        <authorList>
            <consortium name="The Broad Institute Genome Sequencing Platform"/>
            <person name="Russ C."/>
            <person name="Nusbaum C."/>
            <person name="Tyler B."/>
            <person name="van West P."/>
            <person name="Dieguez-Uribeondo J."/>
            <person name="de Bruijn I."/>
            <person name="Tripathy S."/>
            <person name="Jiang R."/>
            <person name="Young S.K."/>
            <person name="Zeng Q."/>
            <person name="Gargeya S."/>
            <person name="Fitzgerald M."/>
            <person name="Haas B."/>
            <person name="Abouelleil A."/>
            <person name="Alvarado L."/>
            <person name="Arachchi H.M."/>
            <person name="Berlin A."/>
            <person name="Chapman S.B."/>
            <person name="Goldberg J."/>
            <person name="Griggs A."/>
            <person name="Gujja S."/>
            <person name="Hansen M."/>
            <person name="Howarth C."/>
            <person name="Imamovic A."/>
            <person name="Larimer J."/>
            <person name="McCowen C."/>
            <person name="Montmayeur A."/>
            <person name="Murphy C."/>
            <person name="Neiman D."/>
            <person name="Pearson M."/>
            <person name="Priest M."/>
            <person name="Roberts A."/>
            <person name="Saif S."/>
            <person name="Shea T."/>
            <person name="Sisk P."/>
            <person name="Sykes S."/>
            <person name="Wortman J."/>
            <person name="Nusbaum C."/>
            <person name="Birren B."/>
        </authorList>
    </citation>
    <scope>NUCLEOTIDE SEQUENCE [LARGE SCALE GENOMIC DNA]</scope>
    <source>
        <strain evidence="4 5">VS20</strain>
    </source>
</reference>
<sequence>MLPPSFNAHDGFLVPGSYDIANLLSGRSLKARPHDVFVCSYPDCGNDYVLRIVYGILHNDVAPIPPPETVVPHLERVGKEVAERMTAKDHARLFKTHLPSKWTPAHDAAKYICVGRNPKDTSVAHYYRTREYVEGYHYENGQWDDYFELFLAGQVDFGDYFDFFVPWFQRKDEDNVLFLTYEYLADETRDAILRIARFLGDDYEDRLLEHREERLHVIVDALENVKAPLIQLGDWKTLYSADQSERMLDKFHEKTKGTGAQHMWADLMNTQE</sequence>
<dbReference type="InterPro" id="IPR027417">
    <property type="entry name" value="P-loop_NTPase"/>
</dbReference>
<evidence type="ECO:0000256" key="2">
    <source>
        <dbReference type="ARBA" id="ARBA00022679"/>
    </source>
</evidence>
<evidence type="ECO:0000256" key="1">
    <source>
        <dbReference type="ARBA" id="ARBA00005771"/>
    </source>
</evidence>
<dbReference type="OrthoDB" id="205623at2759"/>
<dbReference type="PANTHER" id="PTHR11783">
    <property type="entry name" value="SULFOTRANSFERASE SULT"/>
    <property type="match status" value="1"/>
</dbReference>
<evidence type="ECO:0000313" key="5">
    <source>
        <dbReference type="Proteomes" id="UP000030762"/>
    </source>
</evidence>
<evidence type="ECO:0000259" key="3">
    <source>
        <dbReference type="Pfam" id="PF00685"/>
    </source>
</evidence>
<dbReference type="Pfam" id="PF00685">
    <property type="entry name" value="Sulfotransfer_1"/>
    <property type="match status" value="1"/>
</dbReference>
<dbReference type="eggNOG" id="KOG1584">
    <property type="taxonomic scope" value="Eukaryota"/>
</dbReference>
<dbReference type="VEuPathDB" id="FungiDB:SDRG_10239"/>
<dbReference type="OMA" id="EFPILEC"/>
<comment type="similarity">
    <text evidence="1">Belongs to the sulfotransferase 1 family.</text>
</comment>
<keyword evidence="5" id="KW-1185">Reference proteome</keyword>
<dbReference type="EMBL" id="JH767165">
    <property type="protein sequence ID" value="EQC32040.1"/>
    <property type="molecule type" value="Genomic_DNA"/>
</dbReference>
<dbReference type="InterPro" id="IPR000863">
    <property type="entry name" value="Sulfotransferase_dom"/>
</dbReference>
<dbReference type="STRING" id="1156394.T0QEP5"/>
<keyword evidence="2" id="KW-0808">Transferase</keyword>
<accession>T0QEP5</accession>
<dbReference type="InParanoid" id="T0QEP5"/>
<dbReference type="GO" id="GO:0008146">
    <property type="term" value="F:sulfotransferase activity"/>
    <property type="evidence" value="ECO:0007669"/>
    <property type="project" value="InterPro"/>
</dbReference>
<dbReference type="SUPFAM" id="SSF52540">
    <property type="entry name" value="P-loop containing nucleoside triphosphate hydrolases"/>
    <property type="match status" value="1"/>
</dbReference>
<proteinExistence type="inferred from homology"/>
<dbReference type="AlphaFoldDB" id="T0QEP5"/>
<feature type="domain" description="Sulfotransferase" evidence="3">
    <location>
        <begin position="33"/>
        <end position="209"/>
    </location>
</feature>
<gene>
    <name evidence="4" type="ORF">SDRG_10239</name>
</gene>
<dbReference type="RefSeq" id="XP_008614442.1">
    <property type="nucleotide sequence ID" value="XM_008616220.1"/>
</dbReference>
<protein>
    <recommendedName>
        <fullName evidence="3">Sulfotransferase domain-containing protein</fullName>
    </recommendedName>
</protein>
<dbReference type="GeneID" id="19950966"/>
<organism evidence="4 5">
    <name type="scientific">Saprolegnia diclina (strain VS20)</name>
    <dbReference type="NCBI Taxonomy" id="1156394"/>
    <lineage>
        <taxon>Eukaryota</taxon>
        <taxon>Sar</taxon>
        <taxon>Stramenopiles</taxon>
        <taxon>Oomycota</taxon>
        <taxon>Saprolegniomycetes</taxon>
        <taxon>Saprolegniales</taxon>
        <taxon>Saprolegniaceae</taxon>
        <taxon>Saprolegnia</taxon>
    </lineage>
</organism>
<dbReference type="Proteomes" id="UP000030762">
    <property type="component" value="Unassembled WGS sequence"/>
</dbReference>